<dbReference type="Proteomes" id="UP000509782">
    <property type="component" value="Chromosome"/>
</dbReference>
<dbReference type="GO" id="GO:0003677">
    <property type="term" value="F:DNA binding"/>
    <property type="evidence" value="ECO:0007669"/>
    <property type="project" value="InterPro"/>
</dbReference>
<evidence type="ECO:0000313" key="2">
    <source>
        <dbReference type="EMBL" id="QKQ46802.1"/>
    </source>
</evidence>
<evidence type="ECO:0000313" key="3">
    <source>
        <dbReference type="Proteomes" id="UP000509782"/>
    </source>
</evidence>
<accession>A0A6N0JID0</accession>
<dbReference type="AlphaFoldDB" id="A0A6N0JID0"/>
<evidence type="ECO:0000259" key="1">
    <source>
        <dbReference type="PROSITE" id="PS50943"/>
    </source>
</evidence>
<reference evidence="2 3" key="1">
    <citation type="submission" date="2020-05" db="EMBL/GenBank/DDBJ databases">
        <title>FDA dAtabase for Regulatory Grade micrObial Sequences (FDA-ARGOS): Supporting development and validation of Infectious Disease Dx tests.</title>
        <authorList>
            <person name="Sproer C."/>
            <person name="Gronow S."/>
            <person name="Severitt S."/>
            <person name="Schroder I."/>
            <person name="Tallon L."/>
            <person name="Sadzewicz L."/>
            <person name="Zhao X."/>
            <person name="Vavikolanu K."/>
            <person name="Mehta A."/>
            <person name="Aluvathingal J."/>
            <person name="Nadendla S."/>
            <person name="Myers T."/>
            <person name="Yan Y."/>
            <person name="Sichtig H."/>
        </authorList>
    </citation>
    <scope>NUCLEOTIDE SEQUENCE [LARGE SCALE GENOMIC DNA]</scope>
    <source>
        <strain evidence="2 3">FDAARGOS_787</strain>
    </source>
</reference>
<dbReference type="InterPro" id="IPR010982">
    <property type="entry name" value="Lambda_DNA-bd_dom_sf"/>
</dbReference>
<feature type="domain" description="HTH cro/C1-type" evidence="1">
    <location>
        <begin position="7"/>
        <end position="62"/>
    </location>
</feature>
<dbReference type="InterPro" id="IPR001387">
    <property type="entry name" value="Cro/C1-type_HTH"/>
</dbReference>
<name>A0A6N0JID0_ACHDE</name>
<dbReference type="RefSeq" id="WP_174716091.1">
    <property type="nucleotide sequence ID" value="NZ_CP054569.1"/>
</dbReference>
<proteinExistence type="predicted"/>
<dbReference type="EMBL" id="CP054569">
    <property type="protein sequence ID" value="QKQ46802.1"/>
    <property type="molecule type" value="Genomic_DNA"/>
</dbReference>
<organism evidence="2 3">
    <name type="scientific">Achromobacter denitrificans</name>
    <name type="common">Alcaligenes denitrificans</name>
    <dbReference type="NCBI Taxonomy" id="32002"/>
    <lineage>
        <taxon>Bacteria</taxon>
        <taxon>Pseudomonadati</taxon>
        <taxon>Pseudomonadota</taxon>
        <taxon>Betaproteobacteria</taxon>
        <taxon>Burkholderiales</taxon>
        <taxon>Alcaligenaceae</taxon>
        <taxon>Achromobacter</taxon>
    </lineage>
</organism>
<dbReference type="SUPFAM" id="SSF47413">
    <property type="entry name" value="lambda repressor-like DNA-binding domains"/>
    <property type="match status" value="1"/>
</dbReference>
<dbReference type="Gene3D" id="1.10.260.40">
    <property type="entry name" value="lambda repressor-like DNA-binding domains"/>
    <property type="match status" value="1"/>
</dbReference>
<gene>
    <name evidence="2" type="ORF">FOC81_08890</name>
</gene>
<protein>
    <submittedName>
        <fullName evidence="2">Helix-turn-helix transcriptional regulator</fullName>
    </submittedName>
</protein>
<dbReference type="PROSITE" id="PS50943">
    <property type="entry name" value="HTH_CROC1"/>
    <property type="match status" value="1"/>
</dbReference>
<sequence>MNARDLLKFLMSRAGDNPNSLAAKAKVPQPTLYRFLSGTAKEPRLSTFEPVAKHYGIPVEAFFSEAVRDEVAAKLSLRQGLEDVAERPEAPARQVHAWPFDSPYDSYLALSADKKHQLNDMVAAFIAGATPTKAARPKKKAA</sequence>